<dbReference type="Proteomes" id="UP000252015">
    <property type="component" value="Unassembled WGS sequence"/>
</dbReference>
<proteinExistence type="predicted"/>
<feature type="transmembrane region" description="Helical" evidence="1">
    <location>
        <begin position="7"/>
        <end position="30"/>
    </location>
</feature>
<keyword evidence="3" id="KW-1185">Reference proteome</keyword>
<feature type="transmembrane region" description="Helical" evidence="1">
    <location>
        <begin position="50"/>
        <end position="70"/>
    </location>
</feature>
<dbReference type="EMBL" id="UEGW01000001">
    <property type="protein sequence ID" value="SRX92114.1"/>
    <property type="molecule type" value="Genomic_DNA"/>
</dbReference>
<name>A0A375YT72_MYCSH</name>
<sequence length="100" mass="10798">MWNIVGYVLYVVLLVVGSIEAMFAGFFGMATDACYDAACDASYHVWPAMLTMWIGVGVVLLLTSVAMLVWTVRGKIVIGWPFVGALGLAAVYVIALKVLH</sequence>
<gene>
    <name evidence="2" type="ORF">MSP7336_00338</name>
</gene>
<feature type="transmembrane region" description="Helical" evidence="1">
    <location>
        <begin position="77"/>
        <end position="99"/>
    </location>
</feature>
<accession>A0A375YT72</accession>
<reference evidence="2 3" key="1">
    <citation type="submission" date="2018-05" db="EMBL/GenBank/DDBJ databases">
        <authorList>
            <consortium name="IHU Genomes"/>
        </authorList>
    </citation>
    <scope>NUCLEOTIDE SEQUENCE [LARGE SCALE GENOMIC DNA]</scope>
    <source>
        <strain evidence="2 3">P7336</strain>
    </source>
</reference>
<protein>
    <submittedName>
        <fullName evidence="2">Uncharacterized protein</fullName>
    </submittedName>
</protein>
<keyword evidence="1" id="KW-0472">Membrane</keyword>
<dbReference type="AlphaFoldDB" id="A0A375YT72"/>
<dbReference type="STRING" id="29313.BHQ16_09165"/>
<evidence type="ECO:0000256" key="1">
    <source>
        <dbReference type="SAM" id="Phobius"/>
    </source>
</evidence>
<keyword evidence="1" id="KW-1133">Transmembrane helix</keyword>
<evidence type="ECO:0000313" key="3">
    <source>
        <dbReference type="Proteomes" id="UP000252015"/>
    </source>
</evidence>
<keyword evidence="1" id="KW-0812">Transmembrane</keyword>
<organism evidence="2 3">
    <name type="scientific">Mycobacterium shimoidei</name>
    <dbReference type="NCBI Taxonomy" id="29313"/>
    <lineage>
        <taxon>Bacteria</taxon>
        <taxon>Bacillati</taxon>
        <taxon>Actinomycetota</taxon>
        <taxon>Actinomycetes</taxon>
        <taxon>Mycobacteriales</taxon>
        <taxon>Mycobacteriaceae</taxon>
        <taxon>Mycobacterium</taxon>
    </lineage>
</organism>
<evidence type="ECO:0000313" key="2">
    <source>
        <dbReference type="EMBL" id="SRX92114.1"/>
    </source>
</evidence>